<dbReference type="KEGG" id="nhe:NECHADRAFT_89148"/>
<keyword evidence="2" id="KW-0560">Oxidoreductase</keyword>
<gene>
    <name evidence="4" type="ORF">NECHADRAFT_89148</name>
</gene>
<organism evidence="4 5">
    <name type="scientific">Fusarium vanettenii (strain ATCC MYA-4622 / CBS 123669 / FGSC 9596 / NRRL 45880 / 77-13-4)</name>
    <name type="common">Fusarium solani subsp. pisi</name>
    <dbReference type="NCBI Taxonomy" id="660122"/>
    <lineage>
        <taxon>Eukaryota</taxon>
        <taxon>Fungi</taxon>
        <taxon>Dikarya</taxon>
        <taxon>Ascomycota</taxon>
        <taxon>Pezizomycotina</taxon>
        <taxon>Sordariomycetes</taxon>
        <taxon>Hypocreomycetidae</taxon>
        <taxon>Hypocreales</taxon>
        <taxon>Nectriaceae</taxon>
        <taxon>Fusarium</taxon>
        <taxon>Fusarium solani species complex</taxon>
        <taxon>Fusarium vanettenii</taxon>
    </lineage>
</organism>
<protein>
    <recommendedName>
        <fullName evidence="3">NmrA-like domain-containing protein</fullName>
    </recommendedName>
</protein>
<dbReference type="GO" id="GO:0016491">
    <property type="term" value="F:oxidoreductase activity"/>
    <property type="evidence" value="ECO:0007669"/>
    <property type="project" value="UniProtKB-KW"/>
</dbReference>
<dbReference type="RefSeq" id="XP_003039485.1">
    <property type="nucleotide sequence ID" value="XM_003039439.1"/>
</dbReference>
<dbReference type="InterPro" id="IPR008030">
    <property type="entry name" value="NmrA-like"/>
</dbReference>
<dbReference type="Proteomes" id="UP000005206">
    <property type="component" value="Unassembled WGS sequence"/>
</dbReference>
<evidence type="ECO:0000313" key="5">
    <source>
        <dbReference type="Proteomes" id="UP000005206"/>
    </source>
</evidence>
<keyword evidence="5" id="KW-1185">Reference proteome</keyword>
<dbReference type="AlphaFoldDB" id="C7ZQD1"/>
<proteinExistence type="predicted"/>
<reference evidence="4 5" key="1">
    <citation type="journal article" date="2009" name="PLoS Genet.">
        <title>The genome of Nectria haematococca: contribution of supernumerary chromosomes to gene expansion.</title>
        <authorList>
            <person name="Coleman J.J."/>
            <person name="Rounsley S.D."/>
            <person name="Rodriguez-Carres M."/>
            <person name="Kuo A."/>
            <person name="Wasmann C.C."/>
            <person name="Grimwood J."/>
            <person name="Schmutz J."/>
            <person name="Taga M."/>
            <person name="White G.J."/>
            <person name="Zhou S."/>
            <person name="Schwartz D.C."/>
            <person name="Freitag M."/>
            <person name="Ma L.J."/>
            <person name="Danchin E.G."/>
            <person name="Henrissat B."/>
            <person name="Coutinho P.M."/>
            <person name="Nelson D.R."/>
            <person name="Straney D."/>
            <person name="Napoli C.A."/>
            <person name="Barker B.M."/>
            <person name="Gribskov M."/>
            <person name="Rep M."/>
            <person name="Kroken S."/>
            <person name="Molnar I."/>
            <person name="Rensing C."/>
            <person name="Kennell J.C."/>
            <person name="Zamora J."/>
            <person name="Farman M.L."/>
            <person name="Selker E.U."/>
            <person name="Salamov A."/>
            <person name="Shapiro H."/>
            <person name="Pangilinan J."/>
            <person name="Lindquist E."/>
            <person name="Lamers C."/>
            <person name="Grigoriev I.V."/>
            <person name="Geiser D.M."/>
            <person name="Covert S.F."/>
            <person name="Temporini E."/>
            <person name="Vanetten H.D."/>
        </authorList>
    </citation>
    <scope>NUCLEOTIDE SEQUENCE [LARGE SCALE GENOMIC DNA]</scope>
    <source>
        <strain evidence="5">ATCC MYA-4622 / CBS 123669 / FGSC 9596 / NRRL 45880 / 77-13-4</strain>
    </source>
</reference>
<accession>C7ZQD1</accession>
<dbReference type="InterPro" id="IPR051609">
    <property type="entry name" value="NmrA/Isoflavone_reductase-like"/>
</dbReference>
<feature type="domain" description="NmrA-like" evidence="3">
    <location>
        <begin position="2"/>
        <end position="246"/>
    </location>
</feature>
<dbReference type="HOGENOM" id="CLU_079104_0_0_1"/>
<dbReference type="eggNOG" id="ENOG502SNJP">
    <property type="taxonomic scope" value="Eukaryota"/>
</dbReference>
<evidence type="ECO:0000256" key="1">
    <source>
        <dbReference type="ARBA" id="ARBA00022857"/>
    </source>
</evidence>
<dbReference type="OMA" id="HAASWNF"/>
<evidence type="ECO:0000313" key="4">
    <source>
        <dbReference type="EMBL" id="EEU33772.1"/>
    </source>
</evidence>
<dbReference type="OrthoDB" id="419598at2759"/>
<dbReference type="VEuPathDB" id="FungiDB:NECHADRAFT_89148"/>
<keyword evidence="1" id="KW-0521">NADP</keyword>
<evidence type="ECO:0000259" key="3">
    <source>
        <dbReference type="Pfam" id="PF05368"/>
    </source>
</evidence>
<dbReference type="PANTHER" id="PTHR47706">
    <property type="entry name" value="NMRA-LIKE FAMILY PROTEIN"/>
    <property type="match status" value="1"/>
</dbReference>
<dbReference type="PANTHER" id="PTHR47706:SF9">
    <property type="entry name" value="NMRA-LIKE DOMAIN-CONTAINING PROTEIN-RELATED"/>
    <property type="match status" value="1"/>
</dbReference>
<name>C7ZQD1_FUSV7</name>
<dbReference type="Gene3D" id="3.40.50.720">
    <property type="entry name" value="NAD(P)-binding Rossmann-like Domain"/>
    <property type="match status" value="1"/>
</dbReference>
<dbReference type="GeneID" id="9667011"/>
<sequence length="307" mass="33972">MLILVAGVTGYLGKHLAQVGLEKGHQIRGFGRSPGKLPAEILGKLESFVECQSYDEREALDRAVAGADAVICCYTSHADAVLEAQLSLLRAVERAGIKVYHAHSWNADWTKIHHGDFEHYDAYIAFRRQAELTSPIRPVYVFTGLVGEFVLNDLMGVAHIEDDADGKTLKYWGDGNAKWDFTYFEDAARFSIDLISTNQSVLAGEGGFFSIRSAEVSAKDVAKAYETRSGTKLRLQSLGGVEELRTLLKNARASTDPRAYFTFASYYSQIANTLGTWKLDNPKEVGASDAIDRLFSNQIEIPKTYTE</sequence>
<evidence type="ECO:0000256" key="2">
    <source>
        <dbReference type="ARBA" id="ARBA00023002"/>
    </source>
</evidence>
<dbReference type="InParanoid" id="C7ZQD1"/>
<dbReference type="InterPro" id="IPR036291">
    <property type="entry name" value="NAD(P)-bd_dom_sf"/>
</dbReference>
<dbReference type="SUPFAM" id="SSF51735">
    <property type="entry name" value="NAD(P)-binding Rossmann-fold domains"/>
    <property type="match status" value="1"/>
</dbReference>
<dbReference type="EMBL" id="GG698988">
    <property type="protein sequence ID" value="EEU33772.1"/>
    <property type="molecule type" value="Genomic_DNA"/>
</dbReference>
<dbReference type="Pfam" id="PF05368">
    <property type="entry name" value="NmrA"/>
    <property type="match status" value="1"/>
</dbReference>